<evidence type="ECO:0000256" key="1">
    <source>
        <dbReference type="ARBA" id="ARBA00022443"/>
    </source>
</evidence>
<reference evidence="6" key="1">
    <citation type="submission" date="2022-07" db="EMBL/GenBank/DDBJ databases">
        <title>Phylogenomic reconstructions and comparative analyses of Kickxellomycotina fungi.</title>
        <authorList>
            <person name="Reynolds N.K."/>
            <person name="Stajich J.E."/>
            <person name="Barry K."/>
            <person name="Grigoriev I.V."/>
            <person name="Crous P."/>
            <person name="Smith M.E."/>
        </authorList>
    </citation>
    <scope>NUCLEOTIDE SEQUENCE</scope>
    <source>
        <strain evidence="6">BCRC 34297</strain>
    </source>
</reference>
<evidence type="ECO:0000313" key="7">
    <source>
        <dbReference type="Proteomes" id="UP001140011"/>
    </source>
</evidence>
<dbReference type="PROSITE" id="PS51263">
    <property type="entry name" value="ADF_H"/>
    <property type="match status" value="1"/>
</dbReference>
<dbReference type="SUPFAM" id="SSF50044">
    <property type="entry name" value="SH3-domain"/>
    <property type="match status" value="2"/>
</dbReference>
<gene>
    <name evidence="6" type="primary">ABP1</name>
    <name evidence="6" type="ORF">GGI19_002896</name>
</gene>
<feature type="compositionally biased region" description="Basic and acidic residues" evidence="3">
    <location>
        <begin position="380"/>
        <end position="391"/>
    </location>
</feature>
<dbReference type="GO" id="GO:0030427">
    <property type="term" value="C:site of polarized growth"/>
    <property type="evidence" value="ECO:0007669"/>
    <property type="project" value="TreeGrafter"/>
</dbReference>
<dbReference type="InterPro" id="IPR036028">
    <property type="entry name" value="SH3-like_dom_sf"/>
</dbReference>
<dbReference type="PRINTS" id="PR00452">
    <property type="entry name" value="SH3DOMAIN"/>
</dbReference>
<dbReference type="OrthoDB" id="5971719at2759"/>
<evidence type="ECO:0000259" key="4">
    <source>
        <dbReference type="PROSITE" id="PS50002"/>
    </source>
</evidence>
<accession>A0A9W8H1V5</accession>
<feature type="domain" description="SH3" evidence="4">
    <location>
        <begin position="749"/>
        <end position="809"/>
    </location>
</feature>
<feature type="domain" description="ADF-H" evidence="5">
    <location>
        <begin position="6"/>
        <end position="135"/>
    </location>
</feature>
<feature type="compositionally biased region" description="Pro residues" evidence="3">
    <location>
        <begin position="680"/>
        <end position="739"/>
    </location>
</feature>
<dbReference type="PROSITE" id="PS50002">
    <property type="entry name" value="SH3"/>
    <property type="match status" value="2"/>
</dbReference>
<feature type="domain" description="SH3" evidence="4">
    <location>
        <begin position="531"/>
        <end position="592"/>
    </location>
</feature>
<dbReference type="Pfam" id="PF14604">
    <property type="entry name" value="SH3_9"/>
    <property type="match status" value="1"/>
</dbReference>
<proteinExistence type="predicted"/>
<dbReference type="Proteomes" id="UP001140011">
    <property type="component" value="Unassembled WGS sequence"/>
</dbReference>
<dbReference type="InterPro" id="IPR001452">
    <property type="entry name" value="SH3_domain"/>
</dbReference>
<dbReference type="AlphaFoldDB" id="A0A9W8H1V5"/>
<dbReference type="PANTHER" id="PTHR10829:SF25">
    <property type="entry name" value="DREBRIN-LIKE PROTEIN"/>
    <property type="match status" value="1"/>
</dbReference>
<dbReference type="SUPFAM" id="SSF55753">
    <property type="entry name" value="Actin depolymerizing proteins"/>
    <property type="match status" value="1"/>
</dbReference>
<dbReference type="InterPro" id="IPR029006">
    <property type="entry name" value="ADF-H/Gelsolin-like_dom_sf"/>
</dbReference>
<dbReference type="GO" id="GO:0051015">
    <property type="term" value="F:actin filament binding"/>
    <property type="evidence" value="ECO:0007669"/>
    <property type="project" value="TreeGrafter"/>
</dbReference>
<evidence type="ECO:0000256" key="3">
    <source>
        <dbReference type="SAM" id="MobiDB-lite"/>
    </source>
</evidence>
<keyword evidence="1 2" id="KW-0728">SH3 domain</keyword>
<evidence type="ECO:0000313" key="6">
    <source>
        <dbReference type="EMBL" id="KAJ2753775.1"/>
    </source>
</evidence>
<dbReference type="SMART" id="SM00326">
    <property type="entry name" value="SH3"/>
    <property type="match status" value="2"/>
</dbReference>
<dbReference type="Gene3D" id="2.30.30.40">
    <property type="entry name" value="SH3 Domains"/>
    <property type="match status" value="2"/>
</dbReference>
<feature type="compositionally biased region" description="Polar residues" evidence="3">
    <location>
        <begin position="307"/>
        <end position="318"/>
    </location>
</feature>
<dbReference type="Gene3D" id="3.40.20.10">
    <property type="entry name" value="Severin"/>
    <property type="match status" value="1"/>
</dbReference>
<dbReference type="GO" id="GO:0030833">
    <property type="term" value="P:regulation of actin filament polymerization"/>
    <property type="evidence" value="ECO:0007669"/>
    <property type="project" value="TreeGrafter"/>
</dbReference>
<dbReference type="Pfam" id="PF00241">
    <property type="entry name" value="Cofilin_ADF"/>
    <property type="match status" value="1"/>
</dbReference>
<organism evidence="6 7">
    <name type="scientific">Coemansia pectinata</name>
    <dbReference type="NCBI Taxonomy" id="1052879"/>
    <lineage>
        <taxon>Eukaryota</taxon>
        <taxon>Fungi</taxon>
        <taxon>Fungi incertae sedis</taxon>
        <taxon>Zoopagomycota</taxon>
        <taxon>Kickxellomycotina</taxon>
        <taxon>Kickxellomycetes</taxon>
        <taxon>Kickxellales</taxon>
        <taxon>Kickxellaceae</taxon>
        <taxon>Coemansia</taxon>
    </lineage>
</organism>
<dbReference type="PRINTS" id="PR00499">
    <property type="entry name" value="P67PHOX"/>
</dbReference>
<protein>
    <submittedName>
        <fullName evidence="6">Actin binding protein</fullName>
    </submittedName>
</protein>
<keyword evidence="7" id="KW-1185">Reference proteome</keyword>
<name>A0A9W8H1V5_9FUNG</name>
<feature type="compositionally biased region" description="Basic and acidic residues" evidence="3">
    <location>
        <begin position="460"/>
        <end position="520"/>
    </location>
</feature>
<evidence type="ECO:0000259" key="5">
    <source>
        <dbReference type="PROSITE" id="PS51263"/>
    </source>
</evidence>
<dbReference type="Pfam" id="PF00018">
    <property type="entry name" value="SH3_1"/>
    <property type="match status" value="1"/>
</dbReference>
<dbReference type="CDD" id="cd11281">
    <property type="entry name" value="ADF_drebrin_like"/>
    <property type="match status" value="1"/>
</dbReference>
<dbReference type="PANTHER" id="PTHR10829">
    <property type="entry name" value="CORTACTIN AND DREBRIN"/>
    <property type="match status" value="1"/>
</dbReference>
<feature type="compositionally biased region" description="Low complexity" evidence="3">
    <location>
        <begin position="247"/>
        <end position="263"/>
    </location>
</feature>
<comment type="caution">
    <text evidence="6">The sequence shown here is derived from an EMBL/GenBank/DDBJ whole genome shotgun (WGS) entry which is preliminary data.</text>
</comment>
<dbReference type="CDD" id="cd11819">
    <property type="entry name" value="SH3_Cortactin_like"/>
    <property type="match status" value="1"/>
</dbReference>
<dbReference type="GO" id="GO:0005884">
    <property type="term" value="C:actin filament"/>
    <property type="evidence" value="ECO:0007669"/>
    <property type="project" value="TreeGrafter"/>
</dbReference>
<feature type="region of interest" description="Disordered" evidence="3">
    <location>
        <begin position="138"/>
        <end position="163"/>
    </location>
</feature>
<dbReference type="InterPro" id="IPR002108">
    <property type="entry name" value="ADF-H"/>
</dbReference>
<sequence length="809" mass="85967">MSGNLDLSAHANEIASTHQRIVGNDHSISWAVYGFDRGGNALNVQAQGGGSLEDLADEFDDGKVQFGFVRVEDPNTRLPKFVFISWCGQGVPVFRKGLVSSQVGEVQQVLSGSHVTVIARCADDIQASEIMDKVERSSGAQYSYHTQPKRQPPAPAAKPAFGAGSSTGFKKGATYGAPAVTKNASWGAAAAAAKPPPPSAPAAKPSYVPKLTGGAPPSIGGTKPLFGGASSGGRPASSFFGGGGRSGPSSAATTTKPLYQSSPPVSPLPPKSPVQEPVHPVAPPATAYKSQQEERQAELDALRRGSRGQSPANVSRGVTPTLPPMSAGSRLGAGTPTEPSAQFTQADQTKNELEMLRNRRLLNSNLGGASGPMASAENEASERKAELEALRRARGGSQSALSPPAAPPTHSWKQPQSPPPAPQYLQAQQREEEEARRRRQQEEEEEEERRKQMQQQQQQQRDEEQRRAQQQRDEEQRRAQQQRDEEQRRAQQQMQRDEEERRLLQQEQDAAKAAEAERQRSSAQPVPAGSSRGPLARAVYDYDAEAEDELAFKEGEIIYSVDQLDPGWWAGESEDGLRQGVFPANFVEMIEDTNVDQVPPVRSMPPPPPPAPMAPPPPPAPMAPPPPPAPMAPPPPPMAPVAPPPPPMAPMAPPPPPMAPAAPPAPSLPPRGPASEAVPGLPPRGGPALPPMAPPPPPAAPMAPPPPPAAPTAPPPPMLPPRGCPPAPMALPPPPPPAPAAVAPPQQDLGENYATAVYDYDADEEGELSFKEGEIITHIEFPSSEWWEGVNQKGEYGLFPANYVELDSQ</sequence>
<feature type="region of interest" description="Disordered" evidence="3">
    <location>
        <begin position="190"/>
        <end position="535"/>
    </location>
</feature>
<dbReference type="GO" id="GO:0030864">
    <property type="term" value="C:cortical actin cytoskeleton"/>
    <property type="evidence" value="ECO:0007669"/>
    <property type="project" value="TreeGrafter"/>
</dbReference>
<feature type="compositionally biased region" description="Basic and acidic residues" evidence="3">
    <location>
        <begin position="291"/>
        <end position="303"/>
    </location>
</feature>
<feature type="compositionally biased region" description="Polar residues" evidence="3">
    <location>
        <begin position="337"/>
        <end position="348"/>
    </location>
</feature>
<evidence type="ECO:0000256" key="2">
    <source>
        <dbReference type="PROSITE-ProRule" id="PRU00192"/>
    </source>
</evidence>
<feature type="compositionally biased region" description="Pro residues" evidence="3">
    <location>
        <begin position="602"/>
        <end position="672"/>
    </location>
</feature>
<feature type="region of interest" description="Disordered" evidence="3">
    <location>
        <begin position="596"/>
        <end position="746"/>
    </location>
</feature>
<dbReference type="EMBL" id="JANBUH010000163">
    <property type="protein sequence ID" value="KAJ2753775.1"/>
    <property type="molecule type" value="Genomic_DNA"/>
</dbReference>
<dbReference type="SMART" id="SM00102">
    <property type="entry name" value="ADF"/>
    <property type="match status" value="1"/>
</dbReference>